<evidence type="ECO:0000313" key="2">
    <source>
        <dbReference type="EMBL" id="AFZ50275.1"/>
    </source>
</evidence>
<evidence type="ECO:0000313" key="3">
    <source>
        <dbReference type="Proteomes" id="UP000010482"/>
    </source>
</evidence>
<dbReference type="InterPro" id="IPR035093">
    <property type="entry name" value="RelE/ParE_toxin_dom_sf"/>
</dbReference>
<gene>
    <name evidence="2" type="ORF">Dacsa_1599</name>
</gene>
<dbReference type="OrthoDB" id="462654at2"/>
<dbReference type="Pfam" id="PF15738">
    <property type="entry name" value="YafQ_toxin"/>
    <property type="match status" value="1"/>
</dbReference>
<dbReference type="STRING" id="13035.Dacsa_1599"/>
<organism evidence="2 3">
    <name type="scientific">Dactylococcopsis salina (strain PCC 8305)</name>
    <name type="common">Myxobactron salinum</name>
    <dbReference type="NCBI Taxonomy" id="13035"/>
    <lineage>
        <taxon>Bacteria</taxon>
        <taxon>Bacillati</taxon>
        <taxon>Cyanobacteriota</taxon>
        <taxon>Cyanophyceae</taxon>
        <taxon>Nodosilineales</taxon>
        <taxon>Cymatolegaceae</taxon>
        <taxon>Dactylococcopsis</taxon>
    </lineage>
</organism>
<dbReference type="RefSeq" id="WP_015229273.1">
    <property type="nucleotide sequence ID" value="NC_019780.1"/>
</dbReference>
<reference evidence="2" key="1">
    <citation type="submission" date="2012-04" db="EMBL/GenBank/DDBJ databases">
        <title>Finished genome of Dactylococcopsis salina PCC 8305.</title>
        <authorList>
            <consortium name="US DOE Joint Genome Institute"/>
            <person name="Gugger M."/>
            <person name="Coursin T."/>
            <person name="Rippka R."/>
            <person name="Tandeau De Marsac N."/>
            <person name="Huntemann M."/>
            <person name="Wei C.-L."/>
            <person name="Han J."/>
            <person name="Detter J.C."/>
            <person name="Han C."/>
            <person name="Tapia R."/>
            <person name="Daligault H."/>
            <person name="Chen A."/>
            <person name="Krypides N."/>
            <person name="Mavromatis K."/>
            <person name="Markowitz V."/>
            <person name="Szeto E."/>
            <person name="Ivanova N."/>
            <person name="Ovchinnikova G."/>
            <person name="Pagani I."/>
            <person name="Pati A."/>
            <person name="Goodwin L."/>
            <person name="Peters L."/>
            <person name="Pitluck S."/>
            <person name="Woyke T."/>
            <person name="Kerfeld C."/>
        </authorList>
    </citation>
    <scope>NUCLEOTIDE SEQUENCE [LARGE SCALE GENOMIC DNA]</scope>
    <source>
        <strain evidence="2">PCC 8305</strain>
    </source>
</reference>
<dbReference type="AlphaFoldDB" id="K9YVB9"/>
<name>K9YVB9_DACS8</name>
<dbReference type="EMBL" id="CP003944">
    <property type="protein sequence ID" value="AFZ50275.1"/>
    <property type="molecule type" value="Genomic_DNA"/>
</dbReference>
<dbReference type="SUPFAM" id="SSF143011">
    <property type="entry name" value="RelE-like"/>
    <property type="match status" value="1"/>
</dbReference>
<dbReference type="Proteomes" id="UP000010482">
    <property type="component" value="Chromosome"/>
</dbReference>
<dbReference type="InterPro" id="IPR007712">
    <property type="entry name" value="RelE/ParE_toxin"/>
</dbReference>
<dbReference type="HOGENOM" id="CLU_161929_0_0_3"/>
<dbReference type="InterPro" id="IPR004386">
    <property type="entry name" value="Toxin_YafQ-like"/>
</dbReference>
<dbReference type="eggNOG" id="COG3041">
    <property type="taxonomic scope" value="Bacteria"/>
</dbReference>
<protein>
    <submittedName>
        <fullName evidence="2">Addiction module toxin, RelE/StbE family</fullName>
    </submittedName>
</protein>
<accession>K9YVB9</accession>
<dbReference type="KEGG" id="dsl:Dacsa_1599"/>
<sequence length="92" mass="11019">MKIGWTPKSLRSFKRLIRKNPHLIPLLEKTLKQLSENPFHPTLRTHKLKGELEEIWSCSINYQYRILFEFVRNTQEEDAILLLNLGTHDEVY</sequence>
<keyword evidence="1" id="KW-1277">Toxin-antitoxin system</keyword>
<dbReference type="Gene3D" id="3.30.2310.20">
    <property type="entry name" value="RelE-like"/>
    <property type="match status" value="1"/>
</dbReference>
<evidence type="ECO:0000256" key="1">
    <source>
        <dbReference type="ARBA" id="ARBA00022649"/>
    </source>
</evidence>
<dbReference type="NCBIfam" id="TIGR02385">
    <property type="entry name" value="RelE_StbE"/>
    <property type="match status" value="1"/>
</dbReference>
<keyword evidence="3" id="KW-1185">Reference proteome</keyword>
<proteinExistence type="predicted"/>